<dbReference type="InterPro" id="IPR000914">
    <property type="entry name" value="SBP_5_dom"/>
</dbReference>
<comment type="similarity">
    <text evidence="2">Belongs to the bacterial solute-binding protein 5 family.</text>
</comment>
<evidence type="ECO:0000259" key="6">
    <source>
        <dbReference type="Pfam" id="PF00496"/>
    </source>
</evidence>
<dbReference type="PATRIC" id="fig|1434107.4.peg.2760"/>
<reference evidence="7" key="1">
    <citation type="submission" date="2014-07" db="EMBL/GenBank/DDBJ databases">
        <title>Methanogenic archaea and the global carbon cycle.</title>
        <authorList>
            <person name="Henriksen J.R."/>
            <person name="Luke J."/>
            <person name="Reinhart S."/>
            <person name="Benedict M.N."/>
            <person name="Youngblut N.D."/>
            <person name="Metcalf M.E."/>
            <person name="Whitaker R.J."/>
            <person name="Metcalf W.W."/>
        </authorList>
    </citation>
    <scope>NUCLEOTIDE SEQUENCE [LARGE SCALE GENOMIC DNA]</scope>
    <source>
        <strain evidence="7">3</strain>
    </source>
</reference>
<name>A0A0E3SLC8_METBA</name>
<feature type="domain" description="Solute-binding protein family 5" evidence="6">
    <location>
        <begin position="102"/>
        <end position="463"/>
    </location>
</feature>
<evidence type="ECO:0000256" key="5">
    <source>
        <dbReference type="SAM" id="MobiDB-lite"/>
    </source>
</evidence>
<dbReference type="Proteomes" id="UP000033066">
    <property type="component" value="Chromosome"/>
</dbReference>
<dbReference type="Gene3D" id="3.40.190.10">
    <property type="entry name" value="Periplasmic binding protein-like II"/>
    <property type="match status" value="1"/>
</dbReference>
<feature type="region of interest" description="Disordered" evidence="5">
    <location>
        <begin position="29"/>
        <end position="60"/>
    </location>
</feature>
<evidence type="ECO:0000256" key="2">
    <source>
        <dbReference type="ARBA" id="ARBA00005695"/>
    </source>
</evidence>
<dbReference type="GO" id="GO:0015833">
    <property type="term" value="P:peptide transport"/>
    <property type="evidence" value="ECO:0007669"/>
    <property type="project" value="TreeGrafter"/>
</dbReference>
<evidence type="ECO:0000256" key="1">
    <source>
        <dbReference type="ARBA" id="ARBA00004196"/>
    </source>
</evidence>
<evidence type="ECO:0000313" key="8">
    <source>
        <dbReference type="Proteomes" id="UP000033066"/>
    </source>
</evidence>
<feature type="compositionally biased region" description="Polar residues" evidence="5">
    <location>
        <begin position="42"/>
        <end position="60"/>
    </location>
</feature>
<dbReference type="KEGG" id="mbak:MSBR3_2173"/>
<gene>
    <name evidence="7" type="ORF">MSBR3_2173</name>
</gene>
<organism evidence="7 8">
    <name type="scientific">Methanosarcina barkeri 3</name>
    <dbReference type="NCBI Taxonomy" id="1434107"/>
    <lineage>
        <taxon>Archaea</taxon>
        <taxon>Methanobacteriati</taxon>
        <taxon>Methanobacteriota</taxon>
        <taxon>Stenosarchaea group</taxon>
        <taxon>Methanomicrobia</taxon>
        <taxon>Methanosarcinales</taxon>
        <taxon>Methanosarcinaceae</taxon>
        <taxon>Methanosarcina</taxon>
    </lineage>
</organism>
<evidence type="ECO:0000256" key="3">
    <source>
        <dbReference type="ARBA" id="ARBA00022448"/>
    </source>
</evidence>
<dbReference type="PANTHER" id="PTHR30290">
    <property type="entry name" value="PERIPLASMIC BINDING COMPONENT OF ABC TRANSPORTER"/>
    <property type="match status" value="1"/>
</dbReference>
<accession>A0A0E3SLC8</accession>
<dbReference type="GO" id="GO:0042597">
    <property type="term" value="C:periplasmic space"/>
    <property type="evidence" value="ECO:0007669"/>
    <property type="project" value="UniProtKB-ARBA"/>
</dbReference>
<keyword evidence="3" id="KW-0813">Transport</keyword>
<dbReference type="SUPFAM" id="SSF53850">
    <property type="entry name" value="Periplasmic binding protein-like II"/>
    <property type="match status" value="1"/>
</dbReference>
<dbReference type="Gene3D" id="3.10.105.10">
    <property type="entry name" value="Dipeptide-binding Protein, Domain 3"/>
    <property type="match status" value="1"/>
</dbReference>
<protein>
    <submittedName>
        <fullName evidence="7">Oligopeptide ABC transporter, periplasmic oligopeptide-binding protein OppA</fullName>
    </submittedName>
</protein>
<evidence type="ECO:0000256" key="4">
    <source>
        <dbReference type="ARBA" id="ARBA00022729"/>
    </source>
</evidence>
<dbReference type="GeneID" id="24789744"/>
<dbReference type="Pfam" id="PF00496">
    <property type="entry name" value="SBP_bac_5"/>
    <property type="match status" value="1"/>
</dbReference>
<dbReference type="GO" id="GO:0043190">
    <property type="term" value="C:ATP-binding cassette (ABC) transporter complex"/>
    <property type="evidence" value="ECO:0007669"/>
    <property type="project" value="InterPro"/>
</dbReference>
<keyword evidence="4" id="KW-0732">Signal</keyword>
<dbReference type="AlphaFoldDB" id="A0A0E3SLC8"/>
<dbReference type="GO" id="GO:1904680">
    <property type="term" value="F:peptide transmembrane transporter activity"/>
    <property type="evidence" value="ECO:0007669"/>
    <property type="project" value="TreeGrafter"/>
</dbReference>
<dbReference type="PIRSF" id="PIRSF002741">
    <property type="entry name" value="MppA"/>
    <property type="match status" value="1"/>
</dbReference>
<dbReference type="FunFam" id="3.10.105.10:FF:000006">
    <property type="entry name" value="Peptide ABC transporter substrate-binding protein"/>
    <property type="match status" value="1"/>
</dbReference>
<dbReference type="InterPro" id="IPR030678">
    <property type="entry name" value="Peptide/Ni-bd"/>
</dbReference>
<keyword evidence="8" id="KW-1185">Reference proteome</keyword>
<dbReference type="PANTHER" id="PTHR30290:SF10">
    <property type="entry name" value="PERIPLASMIC OLIGOPEPTIDE-BINDING PROTEIN-RELATED"/>
    <property type="match status" value="1"/>
</dbReference>
<dbReference type="OrthoDB" id="194307at2157"/>
<dbReference type="InterPro" id="IPR039424">
    <property type="entry name" value="SBP_5"/>
</dbReference>
<dbReference type="CDD" id="cd08490">
    <property type="entry name" value="PBP2_NikA_DppA_OppA_like_3"/>
    <property type="match status" value="1"/>
</dbReference>
<proteinExistence type="inferred from homology"/>
<dbReference type="HOGENOM" id="CLU_017028_7_5_2"/>
<evidence type="ECO:0000313" key="7">
    <source>
        <dbReference type="EMBL" id="AKB82751.1"/>
    </source>
</evidence>
<dbReference type="RefSeq" id="WP_048108321.1">
    <property type="nucleotide sequence ID" value="NZ_CP009517.1"/>
</dbReference>
<dbReference type="PROSITE" id="PS51257">
    <property type="entry name" value="PROKAR_LIPOPROTEIN"/>
    <property type="match status" value="1"/>
</dbReference>
<comment type="subcellular location">
    <subcellularLocation>
        <location evidence="1">Cell envelope</location>
    </subcellularLocation>
</comment>
<dbReference type="EMBL" id="CP009517">
    <property type="protein sequence ID" value="AKB82751.1"/>
    <property type="molecule type" value="Genomic_DNA"/>
</dbReference>
<dbReference type="FunFam" id="3.40.190.10:FF:000395">
    <property type="entry name" value="Oligopeptide ABC transporter, solute-binding protein"/>
    <property type="match status" value="1"/>
</dbReference>
<dbReference type="STRING" id="1434107.MSBR3_2173"/>
<sequence length="547" mass="60799">MKCKNSPLIILLIIMLTCAFLTTSGCSSKDENGTGDAVSGMEVTSGSDNASQPEGGSENNTLVLGEMWDIESIDPINGDGTLICEKAAITETLVGANEDFSLKPELATSWEQLDENTWEFKLRNNVTFHDGSKMTAKEVKFTLEKVISENSKVASMLKIDSIEVVDDYTLKIKTKEINPILPGVLHYPDTAIISPSSYNEKGELVKPVGTGPYKFESFDEQTRVLTVVKNENWWGGKVGLDKLILKGIPDPNTRAMAIENGEVDFTVDVPYSETDRIDTIDGINVEKYKTPRVYKLDLNLKHEPLEDVRVRQAMSYAINRSDIAENVLYNVGEAAAGPFLPTMVWANKSLKPYSQNLEKANELLTAAGWVDTDGDGIRDKDGKPLKLNLMTYAARPGLPPMAEAMAAQLREAGIGIETEVMEMGSIDDRREKGNWDLYLAAYNIAMVPDPEYILTNWYTTNGTDNTPGYSNPKVDSLITEARKITDPNERYKKFNEVEAIVYDEQPMIIVAYYGCAIVKKDYVKGYVFDPTAHDYRINAGMYLENKS</sequence>